<dbReference type="AlphaFoldDB" id="A0A8K0A2X2"/>
<protein>
    <submittedName>
        <fullName evidence="17">TLR2 protein</fullName>
    </submittedName>
</protein>
<dbReference type="OrthoDB" id="72369at2759"/>
<dbReference type="InterPro" id="IPR001611">
    <property type="entry name" value="Leu-rich_rpt"/>
</dbReference>
<dbReference type="GO" id="GO:0038023">
    <property type="term" value="F:signaling receptor activity"/>
    <property type="evidence" value="ECO:0007669"/>
    <property type="project" value="TreeGrafter"/>
</dbReference>
<dbReference type="Pfam" id="PF13855">
    <property type="entry name" value="LRR_8"/>
    <property type="match status" value="2"/>
</dbReference>
<dbReference type="SUPFAM" id="SSF52058">
    <property type="entry name" value="L domain-like"/>
    <property type="match status" value="1"/>
</dbReference>
<dbReference type="GO" id="GO:0007165">
    <property type="term" value="P:signal transduction"/>
    <property type="evidence" value="ECO:0007669"/>
    <property type="project" value="InterPro"/>
</dbReference>
<evidence type="ECO:0000256" key="9">
    <source>
        <dbReference type="ARBA" id="ARBA00022989"/>
    </source>
</evidence>
<evidence type="ECO:0000256" key="12">
    <source>
        <dbReference type="ARBA" id="ARBA00023180"/>
    </source>
</evidence>
<dbReference type="PANTHER" id="PTHR24365">
    <property type="entry name" value="TOLL-LIKE RECEPTOR"/>
    <property type="match status" value="1"/>
</dbReference>
<name>A0A8K0A2X2_BRALA</name>
<evidence type="ECO:0000256" key="13">
    <source>
        <dbReference type="ARBA" id="ARBA00023198"/>
    </source>
</evidence>
<feature type="chain" id="PRO_5035451041" evidence="15">
    <location>
        <begin position="24"/>
        <end position="651"/>
    </location>
</feature>
<dbReference type="Gene3D" id="3.40.50.10140">
    <property type="entry name" value="Toll/interleukin-1 receptor homology (TIR) domain"/>
    <property type="match status" value="1"/>
</dbReference>
<keyword evidence="5 14" id="KW-0812">Transmembrane</keyword>
<dbReference type="EMBL" id="OV696691">
    <property type="protein sequence ID" value="CAH1267878.1"/>
    <property type="molecule type" value="Genomic_DNA"/>
</dbReference>
<evidence type="ECO:0000313" key="17">
    <source>
        <dbReference type="EMBL" id="CAH1267878.1"/>
    </source>
</evidence>
<evidence type="ECO:0000256" key="3">
    <source>
        <dbReference type="ARBA" id="ARBA00022588"/>
    </source>
</evidence>
<dbReference type="Pfam" id="PF01582">
    <property type="entry name" value="TIR"/>
    <property type="match status" value="1"/>
</dbReference>
<keyword evidence="7" id="KW-0677">Repeat</keyword>
<dbReference type="PANTHER" id="PTHR24365:SF530">
    <property type="entry name" value="MSTPROX-RELATED"/>
    <property type="match status" value="1"/>
</dbReference>
<keyword evidence="18" id="KW-1185">Reference proteome</keyword>
<feature type="transmembrane region" description="Helical" evidence="14">
    <location>
        <begin position="440"/>
        <end position="463"/>
    </location>
</feature>
<comment type="subcellular location">
    <subcellularLocation>
        <location evidence="1">Membrane</location>
        <topology evidence="1">Single-pass type I membrane protein</topology>
    </subcellularLocation>
</comment>
<keyword evidence="4" id="KW-0433">Leucine-rich repeat</keyword>
<dbReference type="SMART" id="SM00082">
    <property type="entry name" value="LRRCT"/>
    <property type="match status" value="1"/>
</dbReference>
<dbReference type="FunFam" id="3.80.10.10:FF:001360">
    <property type="entry name" value="Uncharacterized protein"/>
    <property type="match status" value="1"/>
</dbReference>
<proteinExistence type="inferred from homology"/>
<evidence type="ECO:0000259" key="16">
    <source>
        <dbReference type="PROSITE" id="PS50104"/>
    </source>
</evidence>
<evidence type="ECO:0000256" key="10">
    <source>
        <dbReference type="ARBA" id="ARBA00023136"/>
    </source>
</evidence>
<dbReference type="InterPro" id="IPR000483">
    <property type="entry name" value="Cys-rich_flank_reg_C"/>
</dbReference>
<feature type="domain" description="TIR" evidence="16">
    <location>
        <begin position="493"/>
        <end position="634"/>
    </location>
</feature>
<evidence type="ECO:0000313" key="18">
    <source>
        <dbReference type="Proteomes" id="UP000838412"/>
    </source>
</evidence>
<keyword evidence="8" id="KW-0391">Immunity</keyword>
<evidence type="ECO:0000256" key="15">
    <source>
        <dbReference type="SAM" id="SignalP"/>
    </source>
</evidence>
<evidence type="ECO:0000256" key="14">
    <source>
        <dbReference type="SAM" id="Phobius"/>
    </source>
</evidence>
<keyword evidence="9 14" id="KW-1133">Transmembrane helix</keyword>
<dbReference type="Proteomes" id="UP000838412">
    <property type="component" value="Chromosome 6"/>
</dbReference>
<keyword evidence="11" id="KW-0675">Receptor</keyword>
<evidence type="ECO:0000256" key="6">
    <source>
        <dbReference type="ARBA" id="ARBA00022729"/>
    </source>
</evidence>
<keyword evidence="12" id="KW-0325">Glycoprotein</keyword>
<evidence type="ECO:0000256" key="7">
    <source>
        <dbReference type="ARBA" id="ARBA00022737"/>
    </source>
</evidence>
<evidence type="ECO:0000256" key="8">
    <source>
        <dbReference type="ARBA" id="ARBA00022859"/>
    </source>
</evidence>
<keyword evidence="6 15" id="KW-0732">Signal</keyword>
<organism evidence="17 18">
    <name type="scientific">Branchiostoma lanceolatum</name>
    <name type="common">Common lancelet</name>
    <name type="synonym">Amphioxus lanceolatum</name>
    <dbReference type="NCBI Taxonomy" id="7740"/>
    <lineage>
        <taxon>Eukaryota</taxon>
        <taxon>Metazoa</taxon>
        <taxon>Chordata</taxon>
        <taxon>Cephalochordata</taxon>
        <taxon>Leptocardii</taxon>
        <taxon>Amphioxiformes</taxon>
        <taxon>Branchiostomatidae</taxon>
        <taxon>Branchiostoma</taxon>
    </lineage>
</organism>
<evidence type="ECO:0000256" key="4">
    <source>
        <dbReference type="ARBA" id="ARBA00022614"/>
    </source>
</evidence>
<dbReference type="Gene3D" id="3.80.10.10">
    <property type="entry name" value="Ribonuclease Inhibitor"/>
    <property type="match status" value="1"/>
</dbReference>
<feature type="signal peptide" evidence="15">
    <location>
        <begin position="1"/>
        <end position="23"/>
    </location>
</feature>
<evidence type="ECO:0000256" key="11">
    <source>
        <dbReference type="ARBA" id="ARBA00023170"/>
    </source>
</evidence>
<evidence type="ECO:0000256" key="5">
    <source>
        <dbReference type="ARBA" id="ARBA00022692"/>
    </source>
</evidence>
<accession>A0A8K0A2X2</accession>
<evidence type="ECO:0000256" key="1">
    <source>
        <dbReference type="ARBA" id="ARBA00004479"/>
    </source>
</evidence>
<keyword evidence="10 14" id="KW-0472">Membrane</keyword>
<sequence>MEGRYFVVFLLVQMTFFCSKTVGQECNTQGASPCVFCQDLSSYHGSLSCIIEHVASIPKCLLSEVTSLDILGRQDGRPSQGYPDILPASGLTPPTRKRAQLQHILQQDPPDDNCTFFAQFDPGNYTISALVLYLNSSGTADFPQDLLDDLPVLKHLMIEGLQMATPPPMKELRSLKTISMKNNAIQTLNLTNVKDLAEVTSIKFTGNALERIPFLAFAKSTLAKLEDLMLDSNKISVIHEDAFGGLPSLKVLDLNGNMIQVLNKAILHQLEKVEKLNLSNNAIHTLEAETFAEMKDLHVLDLSQNNMTFTSETSASLFTGPENLTSLYLAQNWIKSCPEDLGKALPYLRHLGLQKNNISVFSERFLKGLGSLKEIDLSGNPFSCTCDVEWLFDRLKENGTVAFIKWKEYECYYPRHSRGVNFEHFNPEVLKCDHTDHTRLGLSLGISLTLAVLVIVLAAVLYYHCRWRVKYGWFVLCGKKGEQVEQKVEDEYFKYEAFLSYCSNDRWWVIDELLPKVENCPPPTYKMCLDIRDFEDGPKDQNNIIAAMDESRKTMFVISSSFLRSKRCLWELEMSRNKRYGKSRDDLIFVLLEDVPQAKMPKLLQKVMMGRKYLRWPEDPRQRDAFWQCLRESFKTNIFKRQGNRIEMQQV</sequence>
<dbReference type="GO" id="GO:0005886">
    <property type="term" value="C:plasma membrane"/>
    <property type="evidence" value="ECO:0007669"/>
    <property type="project" value="TreeGrafter"/>
</dbReference>
<dbReference type="SMART" id="SM00255">
    <property type="entry name" value="TIR"/>
    <property type="match status" value="1"/>
</dbReference>
<reference evidence="17" key="1">
    <citation type="submission" date="2022-01" db="EMBL/GenBank/DDBJ databases">
        <authorList>
            <person name="Braso-Vives M."/>
        </authorList>
    </citation>
    <scope>NUCLEOTIDE SEQUENCE</scope>
</reference>
<dbReference type="GO" id="GO:0045087">
    <property type="term" value="P:innate immune response"/>
    <property type="evidence" value="ECO:0007669"/>
    <property type="project" value="UniProtKB-KW"/>
</dbReference>
<comment type="similarity">
    <text evidence="2">Belongs to the Toll-like receptor family.</text>
</comment>
<dbReference type="SUPFAM" id="SSF52200">
    <property type="entry name" value="Toll/Interleukin receptor TIR domain"/>
    <property type="match status" value="1"/>
</dbReference>
<dbReference type="SMART" id="SM00369">
    <property type="entry name" value="LRR_TYP"/>
    <property type="match status" value="7"/>
</dbReference>
<evidence type="ECO:0000256" key="2">
    <source>
        <dbReference type="ARBA" id="ARBA00009634"/>
    </source>
</evidence>
<gene>
    <name evidence="17" type="primary">TLR2</name>
    <name evidence="17" type="ORF">BLAG_LOCUS21040</name>
</gene>
<dbReference type="InterPro" id="IPR003591">
    <property type="entry name" value="Leu-rich_rpt_typical-subtyp"/>
</dbReference>
<dbReference type="PROSITE" id="PS50104">
    <property type="entry name" value="TIR"/>
    <property type="match status" value="1"/>
</dbReference>
<keyword evidence="13" id="KW-0395">Inflammatory response</keyword>
<dbReference type="InterPro" id="IPR000157">
    <property type="entry name" value="TIR_dom"/>
</dbReference>
<dbReference type="InterPro" id="IPR032675">
    <property type="entry name" value="LRR_dom_sf"/>
</dbReference>
<dbReference type="FunFam" id="3.40.50.10140:FF:000001">
    <property type="entry name" value="Toll-like receptor 2"/>
    <property type="match status" value="1"/>
</dbReference>
<dbReference type="InterPro" id="IPR035897">
    <property type="entry name" value="Toll_tir_struct_dom_sf"/>
</dbReference>
<keyword evidence="3" id="KW-0399">Innate immunity</keyword>